<dbReference type="Proteomes" id="UP000318331">
    <property type="component" value="Unassembled WGS sequence"/>
</dbReference>
<keyword evidence="3" id="KW-1185">Reference proteome</keyword>
<sequence length="110" mass="11749">MLTTLTAATVAAHAGPGWGAGFGWLFFLIPLFWIGLVALIIGLATRHRHAAWREAGFPAGPGGRGIGPHGFGPGWNGTRSAEATLAERFAQGDIDEVEYRARLEVLRANR</sequence>
<dbReference type="OrthoDB" id="3748887at2"/>
<proteinExistence type="predicted"/>
<protein>
    <submittedName>
        <fullName evidence="2">Putative membrane protein</fullName>
    </submittedName>
</protein>
<name>A0A543I5R8_9MICO</name>
<gene>
    <name evidence="2" type="ORF">FB466_0739</name>
</gene>
<evidence type="ECO:0000313" key="3">
    <source>
        <dbReference type="Proteomes" id="UP000318331"/>
    </source>
</evidence>
<dbReference type="RefSeq" id="WP_141915897.1">
    <property type="nucleotide sequence ID" value="NZ_BAAAYS010000026.1"/>
</dbReference>
<keyword evidence="1" id="KW-1133">Transmembrane helix</keyword>
<dbReference type="EMBL" id="VFPN01000001">
    <property type="protein sequence ID" value="TQM65919.1"/>
    <property type="molecule type" value="Genomic_DNA"/>
</dbReference>
<keyword evidence="1" id="KW-0812">Transmembrane</keyword>
<dbReference type="AlphaFoldDB" id="A0A543I5R8"/>
<comment type="caution">
    <text evidence="2">The sequence shown here is derived from an EMBL/GenBank/DDBJ whole genome shotgun (WGS) entry which is preliminary data.</text>
</comment>
<reference evidence="2 3" key="1">
    <citation type="submission" date="2019-06" db="EMBL/GenBank/DDBJ databases">
        <title>Sequencing the genomes of 1000 actinobacteria strains.</title>
        <authorList>
            <person name="Klenk H.-P."/>
        </authorList>
    </citation>
    <scope>NUCLEOTIDE SEQUENCE [LARGE SCALE GENOMIC DNA]</scope>
    <source>
        <strain evidence="2 3">DSM 18031</strain>
    </source>
</reference>
<organism evidence="2 3">
    <name type="scientific">Klugiella xanthotipulae</name>
    <dbReference type="NCBI Taxonomy" id="244735"/>
    <lineage>
        <taxon>Bacteria</taxon>
        <taxon>Bacillati</taxon>
        <taxon>Actinomycetota</taxon>
        <taxon>Actinomycetes</taxon>
        <taxon>Micrococcales</taxon>
        <taxon>Microbacteriaceae</taxon>
        <taxon>Klugiella</taxon>
    </lineage>
</organism>
<keyword evidence="1" id="KW-0472">Membrane</keyword>
<accession>A0A543I5R8</accession>
<evidence type="ECO:0000256" key="1">
    <source>
        <dbReference type="SAM" id="Phobius"/>
    </source>
</evidence>
<feature type="transmembrane region" description="Helical" evidence="1">
    <location>
        <begin position="24"/>
        <end position="44"/>
    </location>
</feature>
<evidence type="ECO:0000313" key="2">
    <source>
        <dbReference type="EMBL" id="TQM65919.1"/>
    </source>
</evidence>